<evidence type="ECO:0000313" key="11">
    <source>
        <dbReference type="Proteomes" id="UP000189704"/>
    </source>
</evidence>
<dbReference type="PANTHER" id="PTHR20515:SF16">
    <property type="entry name" value="BETA-DEFENSIN 114"/>
    <property type="match status" value="1"/>
</dbReference>
<dbReference type="Pfam" id="PF13841">
    <property type="entry name" value="Defensin_beta_2"/>
    <property type="match status" value="1"/>
</dbReference>
<keyword evidence="6 9" id="KW-0211">Defensin</keyword>
<dbReference type="GO" id="GO:0031665">
    <property type="term" value="P:negative regulation of lipopolysaccharide-mediated signaling pathway"/>
    <property type="evidence" value="ECO:0007669"/>
    <property type="project" value="Ensembl"/>
</dbReference>
<dbReference type="GO" id="GO:0060326">
    <property type="term" value="P:cell chemotaxis"/>
    <property type="evidence" value="ECO:0007669"/>
    <property type="project" value="TreeGrafter"/>
</dbReference>
<dbReference type="AlphaFoldDB" id="A0A3Q0DS27"/>
<evidence type="ECO:0000256" key="4">
    <source>
        <dbReference type="ARBA" id="ARBA00022529"/>
    </source>
</evidence>
<dbReference type="CTD" id="245928"/>
<dbReference type="GO" id="GO:0050729">
    <property type="term" value="P:positive regulation of inflammatory response"/>
    <property type="evidence" value="ECO:0007669"/>
    <property type="project" value="Ensembl"/>
</dbReference>
<feature type="signal peptide" evidence="9">
    <location>
        <begin position="1"/>
        <end position="22"/>
    </location>
</feature>
<dbReference type="PANTHER" id="PTHR20515">
    <property type="entry name" value="BETA-DEFENSIN"/>
    <property type="match status" value="1"/>
</dbReference>
<evidence type="ECO:0000259" key="10">
    <source>
        <dbReference type="Pfam" id="PF13841"/>
    </source>
</evidence>
<keyword evidence="7 9" id="KW-0044">Antibiotic</keyword>
<comment type="similarity">
    <text evidence="2 9">Belongs to the beta-defensin family.</text>
</comment>
<comment type="subcellular location">
    <subcellularLocation>
        <location evidence="1 9">Secreted</location>
    </subcellularLocation>
</comment>
<keyword evidence="5 9" id="KW-0732">Signal</keyword>
<keyword evidence="11" id="KW-1185">Reference proteome</keyword>
<dbReference type="OMA" id="LHFLCYV"/>
<dbReference type="GO" id="GO:0050830">
    <property type="term" value="P:defense response to Gram-positive bacterium"/>
    <property type="evidence" value="ECO:0007669"/>
    <property type="project" value="Ensembl"/>
</dbReference>
<dbReference type="GO" id="GO:0032720">
    <property type="term" value="P:negative regulation of tumor necrosis factor production"/>
    <property type="evidence" value="ECO:0007669"/>
    <property type="project" value="Ensembl"/>
</dbReference>
<evidence type="ECO:0000256" key="3">
    <source>
        <dbReference type="ARBA" id="ARBA00022525"/>
    </source>
</evidence>
<dbReference type="OrthoDB" id="9835764at2759"/>
<evidence type="ECO:0000256" key="5">
    <source>
        <dbReference type="ARBA" id="ARBA00022729"/>
    </source>
</evidence>
<dbReference type="GO" id="GO:0050829">
    <property type="term" value="P:defense response to Gram-negative bacterium"/>
    <property type="evidence" value="ECO:0007669"/>
    <property type="project" value="Ensembl"/>
</dbReference>
<evidence type="ECO:0000256" key="2">
    <source>
        <dbReference type="ARBA" id="ARBA00007371"/>
    </source>
</evidence>
<dbReference type="GO" id="GO:0001530">
    <property type="term" value="F:lipopolysaccharide binding"/>
    <property type="evidence" value="ECO:0007669"/>
    <property type="project" value="Ensembl"/>
</dbReference>
<protein>
    <recommendedName>
        <fullName evidence="9">Beta-defensin</fullName>
    </recommendedName>
</protein>
<gene>
    <name evidence="12" type="primary">DEFB114</name>
</gene>
<feature type="chain" id="PRO_5017844882" description="Beta-defensin" evidence="9">
    <location>
        <begin position="23"/>
        <end position="67"/>
    </location>
</feature>
<dbReference type="GeneID" id="110594918"/>
<dbReference type="InterPro" id="IPR025933">
    <property type="entry name" value="Beta_defensin_dom"/>
</dbReference>
<evidence type="ECO:0000313" key="12">
    <source>
        <dbReference type="RefSeq" id="XP_021564815.1"/>
    </source>
</evidence>
<dbReference type="GO" id="GO:0042056">
    <property type="term" value="F:chemoattractant activity"/>
    <property type="evidence" value="ECO:0007669"/>
    <property type="project" value="TreeGrafter"/>
</dbReference>
<feature type="domain" description="Beta-defensin" evidence="10">
    <location>
        <begin position="29"/>
        <end position="59"/>
    </location>
</feature>
<evidence type="ECO:0000256" key="1">
    <source>
        <dbReference type="ARBA" id="ARBA00004613"/>
    </source>
</evidence>
<evidence type="ECO:0000256" key="9">
    <source>
        <dbReference type="RuleBase" id="RU231113"/>
    </source>
</evidence>
<reference evidence="12" key="1">
    <citation type="submission" date="2025-08" db="UniProtKB">
        <authorList>
            <consortium name="RefSeq"/>
        </authorList>
    </citation>
    <scope>IDENTIFICATION</scope>
</reference>
<evidence type="ECO:0000256" key="7">
    <source>
        <dbReference type="ARBA" id="ARBA00023022"/>
    </source>
</evidence>
<dbReference type="GO" id="GO:0005615">
    <property type="term" value="C:extracellular space"/>
    <property type="evidence" value="ECO:0007669"/>
    <property type="project" value="TreeGrafter"/>
</dbReference>
<evidence type="ECO:0000256" key="8">
    <source>
        <dbReference type="ARBA" id="ARBA00023157"/>
    </source>
</evidence>
<name>A0A3Q0DS27_CARSF</name>
<dbReference type="GO" id="GO:0061760">
    <property type="term" value="P:antifungal innate immune response"/>
    <property type="evidence" value="ECO:0007669"/>
    <property type="project" value="Ensembl"/>
</dbReference>
<dbReference type="RefSeq" id="XP_021564815.1">
    <property type="nucleotide sequence ID" value="XM_021709140.1"/>
</dbReference>
<organism evidence="11 12">
    <name type="scientific">Carlito syrichta</name>
    <name type="common">Philippine tarsier</name>
    <name type="synonym">Tarsius syrichta</name>
    <dbReference type="NCBI Taxonomy" id="1868482"/>
    <lineage>
        <taxon>Eukaryota</taxon>
        <taxon>Metazoa</taxon>
        <taxon>Chordata</taxon>
        <taxon>Craniata</taxon>
        <taxon>Vertebrata</taxon>
        <taxon>Euteleostomi</taxon>
        <taxon>Mammalia</taxon>
        <taxon>Eutheria</taxon>
        <taxon>Euarchontoglires</taxon>
        <taxon>Primates</taxon>
        <taxon>Haplorrhini</taxon>
        <taxon>Tarsiiformes</taxon>
        <taxon>Tarsiidae</taxon>
        <taxon>Carlito</taxon>
    </lineage>
</organism>
<keyword evidence="3 9" id="KW-0964">Secreted</keyword>
<dbReference type="KEGG" id="csyr:110594918"/>
<proteinExistence type="inferred from homology"/>
<dbReference type="Proteomes" id="UP000189704">
    <property type="component" value="Unplaced"/>
</dbReference>
<dbReference type="STRING" id="1868482.ENSTSYP00000009372"/>
<dbReference type="GO" id="GO:0031731">
    <property type="term" value="F:CCR6 chemokine receptor binding"/>
    <property type="evidence" value="ECO:0007669"/>
    <property type="project" value="TreeGrafter"/>
</dbReference>
<evidence type="ECO:0000256" key="6">
    <source>
        <dbReference type="ARBA" id="ARBA00022940"/>
    </source>
</evidence>
<keyword evidence="8" id="KW-1015">Disulfide bond</keyword>
<comment type="function">
    <text evidence="9">Has antibacterial activity.</text>
</comment>
<sequence length="67" mass="8061">MKTFYYFLRFLCFVTLILPVTCTLMDADRCIKLNGRCKKDCHRSERRIDSCFLPNKVCCIKRLLDKY</sequence>
<keyword evidence="4 9" id="KW-0929">Antimicrobial</keyword>
<accession>A0A3Q0DS27</accession>